<gene>
    <name evidence="3" type="ORF">DFO65_103171</name>
</gene>
<reference evidence="3 4" key="1">
    <citation type="submission" date="2018-06" db="EMBL/GenBank/DDBJ databases">
        <title>Freshwater and sediment microbial communities from various areas in North America, analyzing microbe dynamics in response to fracking.</title>
        <authorList>
            <person name="Lamendella R."/>
        </authorList>
    </citation>
    <scope>NUCLEOTIDE SEQUENCE [LARGE SCALE GENOMIC DNA]</scope>
    <source>
        <strain evidence="3 4">3b_TX</strain>
    </source>
</reference>
<dbReference type="Proteomes" id="UP000253509">
    <property type="component" value="Unassembled WGS sequence"/>
</dbReference>
<proteinExistence type="predicted"/>
<dbReference type="SUPFAM" id="SSF159888">
    <property type="entry name" value="YdhG-like"/>
    <property type="match status" value="1"/>
</dbReference>
<protein>
    <submittedName>
        <fullName evidence="3">Uncharacterized protein YdhG (YjbR/CyaY superfamily)</fullName>
    </submittedName>
</protein>
<dbReference type="Gene3D" id="3.90.1150.200">
    <property type="match status" value="1"/>
</dbReference>
<dbReference type="EMBL" id="QNSB01000003">
    <property type="protein sequence ID" value="RBP72879.1"/>
    <property type="molecule type" value="Genomic_DNA"/>
</dbReference>
<name>A0A366INF1_9MICO</name>
<comment type="caution">
    <text evidence="3">The sequence shown here is derived from an EMBL/GenBank/DDBJ whole genome shotgun (WGS) entry which is preliminary data.</text>
</comment>
<feature type="compositionally biased region" description="Low complexity" evidence="1">
    <location>
        <begin position="1"/>
        <end position="13"/>
    </location>
</feature>
<feature type="region of interest" description="Disordered" evidence="1">
    <location>
        <begin position="1"/>
        <end position="51"/>
    </location>
</feature>
<sequence length="158" mass="17485">MTTDTRTGQTSDTADVSGPFTAEERAAMKERARETRAARKRRSAAQKTTEAEQSVVAKIEELEGRDRDIARRIHAIVTKSAPQLTSKLWYGMPAYALDGTIVCFFQPAAKFKARYATLGFSDGARLDDGAMWPASFAILEITEDVERQIEALLRRAVG</sequence>
<dbReference type="Pfam" id="PF08818">
    <property type="entry name" value="DUF1801"/>
    <property type="match status" value="1"/>
</dbReference>
<evidence type="ECO:0000313" key="4">
    <source>
        <dbReference type="Proteomes" id="UP000253509"/>
    </source>
</evidence>
<keyword evidence="4" id="KW-1185">Reference proteome</keyword>
<dbReference type="RefSeq" id="WP_113903363.1">
    <property type="nucleotide sequence ID" value="NZ_QNSB01000003.1"/>
</dbReference>
<feature type="compositionally biased region" description="Basic and acidic residues" evidence="1">
    <location>
        <begin position="22"/>
        <end position="37"/>
    </location>
</feature>
<feature type="domain" description="YdhG-like" evidence="2">
    <location>
        <begin position="67"/>
        <end position="128"/>
    </location>
</feature>
<organism evidence="3 4">
    <name type="scientific">Brevibacterium celere</name>
    <dbReference type="NCBI Taxonomy" id="225845"/>
    <lineage>
        <taxon>Bacteria</taxon>
        <taxon>Bacillati</taxon>
        <taxon>Actinomycetota</taxon>
        <taxon>Actinomycetes</taxon>
        <taxon>Micrococcales</taxon>
        <taxon>Brevibacteriaceae</taxon>
        <taxon>Brevibacterium</taxon>
    </lineage>
</organism>
<evidence type="ECO:0000313" key="3">
    <source>
        <dbReference type="EMBL" id="RBP72879.1"/>
    </source>
</evidence>
<accession>A0A366INF1</accession>
<evidence type="ECO:0000259" key="2">
    <source>
        <dbReference type="Pfam" id="PF08818"/>
    </source>
</evidence>
<dbReference type="InterPro" id="IPR014922">
    <property type="entry name" value="YdhG-like"/>
</dbReference>
<evidence type="ECO:0000256" key="1">
    <source>
        <dbReference type="SAM" id="MobiDB-lite"/>
    </source>
</evidence>
<dbReference type="AlphaFoldDB" id="A0A366INF1"/>